<dbReference type="Proteomes" id="UP000030848">
    <property type="component" value="Unassembled WGS sequence"/>
</dbReference>
<name>A0A837DDW6_9PSEU</name>
<evidence type="ECO:0000256" key="1">
    <source>
        <dbReference type="SAM" id="MobiDB-lite"/>
    </source>
</evidence>
<organism evidence="2 3">
    <name type="scientific">Saccharomonospora viridis</name>
    <dbReference type="NCBI Taxonomy" id="1852"/>
    <lineage>
        <taxon>Bacteria</taxon>
        <taxon>Bacillati</taxon>
        <taxon>Actinomycetota</taxon>
        <taxon>Actinomycetes</taxon>
        <taxon>Pseudonocardiales</taxon>
        <taxon>Pseudonocardiaceae</taxon>
        <taxon>Saccharomonospora</taxon>
    </lineage>
</organism>
<comment type="caution">
    <text evidence="2">The sequence shown here is derived from an EMBL/GenBank/DDBJ whole genome shotgun (WGS) entry which is preliminary data.</text>
</comment>
<accession>A0A837DDW6</accession>
<gene>
    <name evidence="2" type="ORF">MINT15_23110</name>
</gene>
<proteinExistence type="predicted"/>
<reference evidence="2 3" key="1">
    <citation type="submission" date="2014-10" db="EMBL/GenBank/DDBJ databases">
        <title>Genome sequence of Micropolyspora internatus JCM3315.</title>
        <authorList>
            <person name="Shin S.-K."/>
            <person name="Yi H."/>
        </authorList>
    </citation>
    <scope>NUCLEOTIDE SEQUENCE [LARGE SCALE GENOMIC DNA]</scope>
    <source>
        <strain evidence="2 3">JCM 3315</strain>
    </source>
</reference>
<evidence type="ECO:0000313" key="3">
    <source>
        <dbReference type="Proteomes" id="UP000030848"/>
    </source>
</evidence>
<dbReference type="AlphaFoldDB" id="A0A837DDW6"/>
<dbReference type="EMBL" id="JRZE01000004">
    <property type="protein sequence ID" value="KHF44006.1"/>
    <property type="molecule type" value="Genomic_DNA"/>
</dbReference>
<protein>
    <submittedName>
        <fullName evidence="2">Uncharacterized protein</fullName>
    </submittedName>
</protein>
<feature type="region of interest" description="Disordered" evidence="1">
    <location>
        <begin position="1"/>
        <end position="21"/>
    </location>
</feature>
<evidence type="ECO:0000313" key="2">
    <source>
        <dbReference type="EMBL" id="KHF44006.1"/>
    </source>
</evidence>
<sequence>MGGSGDTADSAVERATAMSGDGRLYPVVVRRACERENERRK</sequence>